<dbReference type="EMBL" id="JBHUIY010000044">
    <property type="protein sequence ID" value="MFD2235353.1"/>
    <property type="molecule type" value="Genomic_DNA"/>
</dbReference>
<comment type="caution">
    <text evidence="1">The sequence shown here is derived from an EMBL/GenBank/DDBJ whole genome shotgun (WGS) entry which is preliminary data.</text>
</comment>
<accession>A0ABW5CEY9</accession>
<protein>
    <submittedName>
        <fullName evidence="1">AsmA-like C-terminal region-containing protein</fullName>
    </submittedName>
</protein>
<dbReference type="Proteomes" id="UP001597296">
    <property type="component" value="Unassembled WGS sequence"/>
</dbReference>
<sequence>GGGAAAGDALPPVPPAVPRGKVEAEPLGRLPSALIDLDLAALRLRDATLAPLSAHLTVAGNGAVTIDRLAAHSLGGTVEGKGRFGRDGVEVDLALAGLDAGGLGLSAGRLALAGGRLDGHARLAAAGLGAATLAATLGGEARFEVHDGEIRGFDLAAANAKLERRDLAGLFGGGLAGGGTTRFTTLSATLKADHGTLSSRDLTLAAEGGRLSGVGSVELAARRVEAQLRLAPAGAGLPPVGLGLHGKLESPDVVLDANALQRALGGRR</sequence>
<keyword evidence="2" id="KW-1185">Reference proteome</keyword>
<gene>
    <name evidence="1" type="ORF">ACFSNB_16225</name>
</gene>
<reference evidence="2" key="1">
    <citation type="journal article" date="2019" name="Int. J. Syst. Evol. Microbiol.">
        <title>The Global Catalogue of Microorganisms (GCM) 10K type strain sequencing project: providing services to taxonomists for standard genome sequencing and annotation.</title>
        <authorList>
            <consortium name="The Broad Institute Genomics Platform"/>
            <consortium name="The Broad Institute Genome Sequencing Center for Infectious Disease"/>
            <person name="Wu L."/>
            <person name="Ma J."/>
        </authorList>
    </citation>
    <scope>NUCLEOTIDE SEQUENCE [LARGE SCALE GENOMIC DNA]</scope>
    <source>
        <strain evidence="2">KCTC 15012</strain>
    </source>
</reference>
<dbReference type="RefSeq" id="WP_377318455.1">
    <property type="nucleotide sequence ID" value="NZ_JBHUIY010000044.1"/>
</dbReference>
<dbReference type="PANTHER" id="PTHR30441">
    <property type="entry name" value="DUF748 DOMAIN-CONTAINING PROTEIN"/>
    <property type="match status" value="1"/>
</dbReference>
<dbReference type="InterPro" id="IPR052894">
    <property type="entry name" value="AsmA-related"/>
</dbReference>
<feature type="non-terminal residue" evidence="1">
    <location>
        <position position="1"/>
    </location>
</feature>
<proteinExistence type="predicted"/>
<evidence type="ECO:0000313" key="1">
    <source>
        <dbReference type="EMBL" id="MFD2235353.1"/>
    </source>
</evidence>
<organism evidence="1 2">
    <name type="scientific">Phaeospirillum tilakii</name>
    <dbReference type="NCBI Taxonomy" id="741673"/>
    <lineage>
        <taxon>Bacteria</taxon>
        <taxon>Pseudomonadati</taxon>
        <taxon>Pseudomonadota</taxon>
        <taxon>Alphaproteobacteria</taxon>
        <taxon>Rhodospirillales</taxon>
        <taxon>Rhodospirillaceae</taxon>
        <taxon>Phaeospirillum</taxon>
    </lineage>
</organism>
<name>A0ABW5CEY9_9PROT</name>
<dbReference type="PANTHER" id="PTHR30441:SF8">
    <property type="entry name" value="DUF748 DOMAIN-CONTAINING PROTEIN"/>
    <property type="match status" value="1"/>
</dbReference>
<evidence type="ECO:0000313" key="2">
    <source>
        <dbReference type="Proteomes" id="UP001597296"/>
    </source>
</evidence>